<organism evidence="1 2">
    <name type="scientific">Arctium lappa</name>
    <name type="common">Greater burdock</name>
    <name type="synonym">Lappa major</name>
    <dbReference type="NCBI Taxonomy" id="4217"/>
    <lineage>
        <taxon>Eukaryota</taxon>
        <taxon>Viridiplantae</taxon>
        <taxon>Streptophyta</taxon>
        <taxon>Embryophyta</taxon>
        <taxon>Tracheophyta</taxon>
        <taxon>Spermatophyta</taxon>
        <taxon>Magnoliopsida</taxon>
        <taxon>eudicotyledons</taxon>
        <taxon>Gunneridae</taxon>
        <taxon>Pentapetalae</taxon>
        <taxon>asterids</taxon>
        <taxon>campanulids</taxon>
        <taxon>Asterales</taxon>
        <taxon>Asteraceae</taxon>
        <taxon>Carduoideae</taxon>
        <taxon>Cardueae</taxon>
        <taxon>Arctiinae</taxon>
        <taxon>Arctium</taxon>
    </lineage>
</organism>
<keyword evidence="2" id="KW-1185">Reference proteome</keyword>
<reference evidence="2" key="1">
    <citation type="journal article" date="2022" name="Mol. Ecol. Resour.">
        <title>The genomes of chicory, endive, great burdock and yacon provide insights into Asteraceae palaeo-polyploidization history and plant inulin production.</title>
        <authorList>
            <person name="Fan W."/>
            <person name="Wang S."/>
            <person name="Wang H."/>
            <person name="Wang A."/>
            <person name="Jiang F."/>
            <person name="Liu H."/>
            <person name="Zhao H."/>
            <person name="Xu D."/>
            <person name="Zhang Y."/>
        </authorList>
    </citation>
    <scope>NUCLEOTIDE SEQUENCE [LARGE SCALE GENOMIC DNA]</scope>
    <source>
        <strain evidence="2">cv. Niubang</strain>
    </source>
</reference>
<comment type="caution">
    <text evidence="1">The sequence shown here is derived from an EMBL/GenBank/DDBJ whole genome shotgun (WGS) entry which is preliminary data.</text>
</comment>
<name>A0ACB8Y7T6_ARCLA</name>
<evidence type="ECO:0000313" key="2">
    <source>
        <dbReference type="Proteomes" id="UP001055879"/>
    </source>
</evidence>
<proteinExistence type="predicted"/>
<dbReference type="Proteomes" id="UP001055879">
    <property type="component" value="Linkage Group LG13"/>
</dbReference>
<dbReference type="EMBL" id="CM042059">
    <property type="protein sequence ID" value="KAI3680754.1"/>
    <property type="molecule type" value="Genomic_DNA"/>
</dbReference>
<protein>
    <submittedName>
        <fullName evidence="1">Uncharacterized protein</fullName>
    </submittedName>
</protein>
<evidence type="ECO:0000313" key="1">
    <source>
        <dbReference type="EMBL" id="KAI3680754.1"/>
    </source>
</evidence>
<reference evidence="1 2" key="2">
    <citation type="journal article" date="2022" name="Mol. Ecol. Resour.">
        <title>The genomes of chicory, endive, great burdock and yacon provide insights into Asteraceae paleo-polyploidization history and plant inulin production.</title>
        <authorList>
            <person name="Fan W."/>
            <person name="Wang S."/>
            <person name="Wang H."/>
            <person name="Wang A."/>
            <person name="Jiang F."/>
            <person name="Liu H."/>
            <person name="Zhao H."/>
            <person name="Xu D."/>
            <person name="Zhang Y."/>
        </authorList>
    </citation>
    <scope>NUCLEOTIDE SEQUENCE [LARGE SCALE GENOMIC DNA]</scope>
    <source>
        <strain evidence="2">cv. Niubang</strain>
    </source>
</reference>
<gene>
    <name evidence="1" type="ORF">L6452_35530</name>
</gene>
<accession>A0ACB8Y7T6</accession>
<sequence length="132" mass="13654">MQKTLPFPTGTDSITGELVPTTATIGTDSTVAVGELVAENAVMVFGQRGCCMCHVVKLLLLGLGVNPTISAVDEGDVAAVIGQLSRISGGGLIEFPVVYVGGKLFGGLERVMATHITGELVPMLKEANALWL</sequence>